<organism evidence="9 10">
    <name type="scientific">Solidesulfovibrio fructosivorans JJ]</name>
    <dbReference type="NCBI Taxonomy" id="596151"/>
    <lineage>
        <taxon>Bacteria</taxon>
        <taxon>Pseudomonadati</taxon>
        <taxon>Thermodesulfobacteriota</taxon>
        <taxon>Desulfovibrionia</taxon>
        <taxon>Desulfovibrionales</taxon>
        <taxon>Desulfovibrionaceae</taxon>
        <taxon>Solidesulfovibrio</taxon>
    </lineage>
</organism>
<dbReference type="Gene3D" id="6.20.220.20">
    <property type="entry name" value="Recombination protein O, zinc-binding domain"/>
    <property type="match status" value="1"/>
</dbReference>
<dbReference type="OrthoDB" id="9780797at2"/>
<comment type="similarity">
    <text evidence="1 7">Belongs to the RecO family.</text>
</comment>
<evidence type="ECO:0000256" key="1">
    <source>
        <dbReference type="ARBA" id="ARBA00007452"/>
    </source>
</evidence>
<dbReference type="InterPro" id="IPR042242">
    <property type="entry name" value="RecO_C"/>
</dbReference>
<keyword evidence="3 7" id="KW-0227">DNA damage</keyword>
<dbReference type="SUPFAM" id="SSF57863">
    <property type="entry name" value="ArfGap/RecO-like zinc finger"/>
    <property type="match status" value="1"/>
</dbReference>
<keyword evidence="5 7" id="KW-0234">DNA repair</keyword>
<gene>
    <name evidence="7" type="primary">recO</name>
    <name evidence="9" type="ORF">DesfrDRAFT_0232</name>
</gene>
<dbReference type="Pfam" id="PF02565">
    <property type="entry name" value="RecO_C"/>
    <property type="match status" value="1"/>
</dbReference>
<evidence type="ECO:0000256" key="6">
    <source>
        <dbReference type="ARBA" id="ARBA00033409"/>
    </source>
</evidence>
<evidence type="ECO:0000259" key="8">
    <source>
        <dbReference type="Pfam" id="PF11967"/>
    </source>
</evidence>
<dbReference type="GO" id="GO:0043590">
    <property type="term" value="C:bacterial nucleoid"/>
    <property type="evidence" value="ECO:0007669"/>
    <property type="project" value="TreeGrafter"/>
</dbReference>
<reference evidence="9 10" key="1">
    <citation type="submission" date="2010-08" db="EMBL/GenBank/DDBJ databases">
        <title>The draft genome of Desulfovibrio fructosovorans JJ.</title>
        <authorList>
            <consortium name="US DOE Joint Genome Institute (JGI-PGF)"/>
            <person name="Lucas S."/>
            <person name="Copeland A."/>
            <person name="Lapidus A."/>
            <person name="Cheng J.-F."/>
            <person name="Bruce D."/>
            <person name="Goodwin L."/>
            <person name="Pitluck S."/>
            <person name="Land M.L."/>
            <person name="Hauser L."/>
            <person name="Chang Y.-J."/>
            <person name="Jeffries C."/>
            <person name="Wall J.D."/>
            <person name="Stahl D.A."/>
            <person name="Arkin A.P."/>
            <person name="Dehal P."/>
            <person name="Stolyar S.M."/>
            <person name="Hazen T.C."/>
            <person name="Woyke T.J."/>
        </authorList>
    </citation>
    <scope>NUCLEOTIDE SEQUENCE [LARGE SCALE GENOMIC DNA]</scope>
    <source>
        <strain evidence="9 10">JJ</strain>
    </source>
</reference>
<proteinExistence type="inferred from homology"/>
<keyword evidence="4 7" id="KW-0233">DNA recombination</keyword>
<feature type="domain" description="DNA replication/recombination mediator RecO N-terminal" evidence="8">
    <location>
        <begin position="1"/>
        <end position="78"/>
    </location>
</feature>
<dbReference type="NCBIfam" id="TIGR00613">
    <property type="entry name" value="reco"/>
    <property type="match status" value="1"/>
</dbReference>
<dbReference type="Pfam" id="PF11967">
    <property type="entry name" value="RecO_N"/>
    <property type="match status" value="1"/>
</dbReference>
<protein>
    <recommendedName>
        <fullName evidence="2 7">DNA repair protein RecO</fullName>
    </recommendedName>
    <alternativeName>
        <fullName evidence="6 7">Recombination protein O</fullName>
    </alternativeName>
</protein>
<keyword evidence="10" id="KW-1185">Reference proteome</keyword>
<evidence type="ECO:0000313" key="9">
    <source>
        <dbReference type="EMBL" id="EFL53184.1"/>
    </source>
</evidence>
<dbReference type="HAMAP" id="MF_00201">
    <property type="entry name" value="RecO"/>
    <property type="match status" value="1"/>
</dbReference>
<evidence type="ECO:0000256" key="3">
    <source>
        <dbReference type="ARBA" id="ARBA00022763"/>
    </source>
</evidence>
<evidence type="ECO:0000256" key="5">
    <source>
        <dbReference type="ARBA" id="ARBA00023204"/>
    </source>
</evidence>
<dbReference type="PANTHER" id="PTHR33991">
    <property type="entry name" value="DNA REPAIR PROTEIN RECO"/>
    <property type="match status" value="1"/>
</dbReference>
<dbReference type="Gene3D" id="1.20.1440.120">
    <property type="entry name" value="Recombination protein O, C-terminal domain"/>
    <property type="match status" value="1"/>
</dbReference>
<dbReference type="Gene3D" id="2.40.50.140">
    <property type="entry name" value="Nucleic acid-binding proteins"/>
    <property type="match status" value="1"/>
</dbReference>
<evidence type="ECO:0000313" key="10">
    <source>
        <dbReference type="Proteomes" id="UP000006250"/>
    </source>
</evidence>
<dbReference type="AlphaFoldDB" id="E1JRI3"/>
<evidence type="ECO:0000256" key="4">
    <source>
        <dbReference type="ARBA" id="ARBA00023172"/>
    </source>
</evidence>
<dbReference type="SUPFAM" id="SSF50249">
    <property type="entry name" value="Nucleic acid-binding proteins"/>
    <property type="match status" value="1"/>
</dbReference>
<dbReference type="STRING" id="596151.DesfrDRAFT_0232"/>
<accession>E1JRI3</accession>
<dbReference type="Proteomes" id="UP000006250">
    <property type="component" value="Unassembled WGS sequence"/>
</dbReference>
<dbReference type="InterPro" id="IPR022572">
    <property type="entry name" value="DNA_rep/recomb_RecO_N"/>
</dbReference>
<dbReference type="PANTHER" id="PTHR33991:SF1">
    <property type="entry name" value="DNA REPAIR PROTEIN RECO"/>
    <property type="match status" value="1"/>
</dbReference>
<dbReference type="eggNOG" id="COG1381">
    <property type="taxonomic scope" value="Bacteria"/>
</dbReference>
<dbReference type="RefSeq" id="WP_005990284.1">
    <property type="nucleotide sequence ID" value="NZ_AECZ01000001.1"/>
</dbReference>
<dbReference type="GO" id="GO:0006310">
    <property type="term" value="P:DNA recombination"/>
    <property type="evidence" value="ECO:0007669"/>
    <property type="project" value="UniProtKB-UniRule"/>
</dbReference>
<evidence type="ECO:0000256" key="2">
    <source>
        <dbReference type="ARBA" id="ARBA00021310"/>
    </source>
</evidence>
<dbReference type="InterPro" id="IPR003717">
    <property type="entry name" value="RecO"/>
</dbReference>
<dbReference type="InterPro" id="IPR037278">
    <property type="entry name" value="ARFGAP/RecO"/>
</dbReference>
<name>E1JRI3_SOLFR</name>
<sequence length="249" mass="27271">MEFSEQALVLKVGRFREIDAWVRLFSPVRGGYTAFAFGGMKSRRRFLGCLDPLNHVRFKVRRSGRGGYHCLTEARLLDAPTNLRHDPPRLGMAINCLKFFEAVHIGPQGAADAYALLRAMLAALENASAPAALFPLFFRARLATLHGTFPVCDRCAVCGRPFGDDEAVCHVEAGRLTCPDCRRGGDHGVRQHLAPEALSLLESAVSGDPGAWAACRPDPAAAREFSRTVDLLVRFHLGLAWEQGGFVRA</sequence>
<dbReference type="InterPro" id="IPR012340">
    <property type="entry name" value="NA-bd_OB-fold"/>
</dbReference>
<comment type="caution">
    <text evidence="9">The sequence shown here is derived from an EMBL/GenBank/DDBJ whole genome shotgun (WGS) entry which is preliminary data.</text>
</comment>
<comment type="function">
    <text evidence="7">Involved in DNA repair and RecF pathway recombination.</text>
</comment>
<evidence type="ECO:0000256" key="7">
    <source>
        <dbReference type="HAMAP-Rule" id="MF_00201"/>
    </source>
</evidence>
<dbReference type="EMBL" id="AECZ01000001">
    <property type="protein sequence ID" value="EFL53184.1"/>
    <property type="molecule type" value="Genomic_DNA"/>
</dbReference>
<dbReference type="GO" id="GO:0006302">
    <property type="term" value="P:double-strand break repair"/>
    <property type="evidence" value="ECO:0007669"/>
    <property type="project" value="TreeGrafter"/>
</dbReference>